<comment type="caution">
    <text evidence="1">The sequence shown here is derived from an EMBL/GenBank/DDBJ whole genome shotgun (WGS) entry which is preliminary data.</text>
</comment>
<dbReference type="AlphaFoldDB" id="A0AA43GPA2"/>
<gene>
    <name evidence="1" type="ORF">NWP17_00160</name>
</gene>
<dbReference type="EMBL" id="JANQDH010000002">
    <property type="protein sequence ID" value="MDH6058878.1"/>
    <property type="molecule type" value="Genomic_DNA"/>
</dbReference>
<evidence type="ECO:0000313" key="1">
    <source>
        <dbReference type="EMBL" id="MDH6058878.1"/>
    </source>
</evidence>
<dbReference type="RefSeq" id="WP_280652901.1">
    <property type="nucleotide sequence ID" value="NZ_JANQDH010000002.1"/>
</dbReference>
<organism evidence="1 2">
    <name type="scientific">Chrysosporum bergii ANA360D</name>
    <dbReference type="NCBI Taxonomy" id="617107"/>
    <lineage>
        <taxon>Bacteria</taxon>
        <taxon>Bacillati</taxon>
        <taxon>Cyanobacteriota</taxon>
        <taxon>Cyanophyceae</taxon>
        <taxon>Nostocales</taxon>
        <taxon>Nodulariaceae</taxon>
        <taxon>Chrysosporum</taxon>
    </lineage>
</organism>
<accession>A0AA43GPA2</accession>
<dbReference type="Proteomes" id="UP001159387">
    <property type="component" value="Unassembled WGS sequence"/>
</dbReference>
<sequence>MTIFTRSGLLLAEQVIDFTLQANIAEACNINSGPTTGNLVESFSGGSTTTLVASIGSTTVKGLPSGLELSCNNSTGTYAIITSPVLESSSVPGFNTSVTTAITTLYRDSAGGTVGQADSTDTDLVSVVGNGTTSTKSTPILLSSTAFTNQWFFIGMEIFAERQGIPAGTHTFTASVTLIPN</sequence>
<name>A0AA43GPA2_9CYAN</name>
<proteinExistence type="predicted"/>
<protein>
    <submittedName>
        <fullName evidence="1">Uncharacterized protein</fullName>
    </submittedName>
</protein>
<keyword evidence="2" id="KW-1185">Reference proteome</keyword>
<reference evidence="1 2" key="1">
    <citation type="journal article" date="2023" name="J. Phycol.">
        <title>Chrysosporum ovalisporum is synonymous with the true-branching cyanobacterium Umezakia natans (Nostocales/Aphanizomenonaceae).</title>
        <authorList>
            <person name="McGregor G.B."/>
            <person name="Sendall B.C."/>
            <person name="Niiyama Y."/>
            <person name="Tuji A."/>
            <person name="Willis A."/>
        </authorList>
    </citation>
    <scope>NUCLEOTIDE SEQUENCE [LARGE SCALE GENOMIC DNA]</scope>
    <source>
        <strain evidence="1 2">ANA360D</strain>
    </source>
</reference>
<evidence type="ECO:0000313" key="2">
    <source>
        <dbReference type="Proteomes" id="UP001159387"/>
    </source>
</evidence>